<keyword evidence="3" id="KW-1185">Reference proteome</keyword>
<dbReference type="SUPFAM" id="SSF51735">
    <property type="entry name" value="NAD(P)-binding Rossmann-fold domains"/>
    <property type="match status" value="1"/>
</dbReference>
<evidence type="ECO:0000313" key="3">
    <source>
        <dbReference type="Proteomes" id="UP000742786"/>
    </source>
</evidence>
<dbReference type="InterPro" id="IPR036291">
    <property type="entry name" value="NAD(P)-bd_dom_sf"/>
</dbReference>
<proteinExistence type="predicted"/>
<dbReference type="InterPro" id="IPR001509">
    <property type="entry name" value="Epimerase_deHydtase"/>
</dbReference>
<protein>
    <submittedName>
        <fullName evidence="2">NAD-dependent epimerase/dehydratase</fullName>
    </submittedName>
</protein>
<reference evidence="2" key="1">
    <citation type="submission" date="2021-04" db="EMBL/GenBank/DDBJ databases">
        <authorList>
            <person name="Hornung B."/>
        </authorList>
    </citation>
    <scope>NUCLEOTIDE SEQUENCE</scope>
    <source>
        <strain evidence="2">G5G6</strain>
    </source>
</reference>
<dbReference type="GO" id="GO:0005737">
    <property type="term" value="C:cytoplasm"/>
    <property type="evidence" value="ECO:0007669"/>
    <property type="project" value="TreeGrafter"/>
</dbReference>
<dbReference type="Pfam" id="PF01370">
    <property type="entry name" value="Epimerase"/>
    <property type="match status" value="1"/>
</dbReference>
<dbReference type="AlphaFoldDB" id="A0A916N0J0"/>
<evidence type="ECO:0000313" key="2">
    <source>
        <dbReference type="EMBL" id="CAG4883988.1"/>
    </source>
</evidence>
<dbReference type="EMBL" id="CAJQUM010000001">
    <property type="protein sequence ID" value="CAG4883988.1"/>
    <property type="molecule type" value="Genomic_DNA"/>
</dbReference>
<dbReference type="PANTHER" id="PTHR48079">
    <property type="entry name" value="PROTEIN YEEZ"/>
    <property type="match status" value="1"/>
</dbReference>
<evidence type="ECO:0000259" key="1">
    <source>
        <dbReference type="Pfam" id="PF01370"/>
    </source>
</evidence>
<dbReference type="InterPro" id="IPR051783">
    <property type="entry name" value="NAD(P)-dependent_oxidoreduct"/>
</dbReference>
<gene>
    <name evidence="2" type="ORF">GTOL_11871</name>
</gene>
<organism evidence="2 3">
    <name type="scientific">Georgfuchsia toluolica</name>
    <dbReference type="NCBI Taxonomy" id="424218"/>
    <lineage>
        <taxon>Bacteria</taxon>
        <taxon>Pseudomonadati</taxon>
        <taxon>Pseudomonadota</taxon>
        <taxon>Betaproteobacteria</taxon>
        <taxon>Nitrosomonadales</taxon>
        <taxon>Sterolibacteriaceae</taxon>
        <taxon>Georgfuchsia</taxon>
    </lineage>
</organism>
<dbReference type="Proteomes" id="UP000742786">
    <property type="component" value="Unassembled WGS sequence"/>
</dbReference>
<comment type="caution">
    <text evidence="2">The sequence shown here is derived from an EMBL/GenBank/DDBJ whole genome shotgun (WGS) entry which is preliminary data.</text>
</comment>
<dbReference type="PANTHER" id="PTHR48079:SF6">
    <property type="entry name" value="NAD(P)-BINDING DOMAIN-CONTAINING PROTEIN-RELATED"/>
    <property type="match status" value="1"/>
</dbReference>
<dbReference type="GO" id="GO:0004029">
    <property type="term" value="F:aldehyde dehydrogenase (NAD+) activity"/>
    <property type="evidence" value="ECO:0007669"/>
    <property type="project" value="TreeGrafter"/>
</dbReference>
<accession>A0A916N0J0</accession>
<dbReference type="Gene3D" id="3.40.50.720">
    <property type="entry name" value="NAD(P)-binding Rossmann-like Domain"/>
    <property type="match status" value="1"/>
</dbReference>
<feature type="domain" description="NAD-dependent epimerase/dehydratase" evidence="1">
    <location>
        <begin position="69"/>
        <end position="199"/>
    </location>
</feature>
<sequence>MRHALPRLTRHWRVYALVRQRDPMLAALGITQLLGDLDHAPTLRRLRGIAQAVIHSAPPPDSGDIDARTRRLIAALQAGGSLLQRLVYISTTGVYGDCGGARIDETRTLAPLTARARRRVDAETRLRRFGIGSDCRVSILRAPGIYAAERLPLERLRQGLPLFAERDDVFTNHVHGDDLAAACSAALRHGRPNRVYNICDDSTIRMGDWYDQLADAFALPRAPRLPRAEAEQVLPPLQLSFMRESRRIGNERMKRELKLRLRYPTIDDGIRAAARPS</sequence>
<name>A0A916N0J0_9PROT</name>